<keyword evidence="3" id="KW-0326">Glycosidase</keyword>
<dbReference type="EMBL" id="CP034328">
    <property type="protein sequence ID" value="AZL61181.1"/>
    <property type="molecule type" value="Genomic_DNA"/>
</dbReference>
<protein>
    <submittedName>
        <fullName evidence="5">Alpha-glucosidase</fullName>
    </submittedName>
</protein>
<dbReference type="InterPro" id="IPR013780">
    <property type="entry name" value="Glyco_hydro_b"/>
</dbReference>
<evidence type="ECO:0000259" key="4">
    <source>
        <dbReference type="SMART" id="SM00642"/>
    </source>
</evidence>
<dbReference type="AlphaFoldDB" id="A0A3S8UCA6"/>
<dbReference type="GO" id="GO:0004556">
    <property type="term" value="F:alpha-amylase activity"/>
    <property type="evidence" value="ECO:0007669"/>
    <property type="project" value="TreeGrafter"/>
</dbReference>
<evidence type="ECO:0000256" key="2">
    <source>
        <dbReference type="ARBA" id="ARBA00022801"/>
    </source>
</evidence>
<dbReference type="Pfam" id="PF00128">
    <property type="entry name" value="Alpha-amylase"/>
    <property type="match status" value="1"/>
</dbReference>
<dbReference type="PANTHER" id="PTHR10357">
    <property type="entry name" value="ALPHA-AMYLASE FAMILY MEMBER"/>
    <property type="match status" value="1"/>
</dbReference>
<dbReference type="Gene3D" id="3.20.20.80">
    <property type="entry name" value="Glycosidases"/>
    <property type="match status" value="2"/>
</dbReference>
<evidence type="ECO:0000256" key="1">
    <source>
        <dbReference type="ARBA" id="ARBA00008061"/>
    </source>
</evidence>
<dbReference type="GO" id="GO:0009313">
    <property type="term" value="P:oligosaccharide catabolic process"/>
    <property type="evidence" value="ECO:0007669"/>
    <property type="project" value="TreeGrafter"/>
</dbReference>
<dbReference type="OrthoDB" id="9805159at2"/>
<dbReference type="Proteomes" id="UP000282002">
    <property type="component" value="Chromosome"/>
</dbReference>
<sequence>MQDWWRGAVTYQVYPRSFQDSDGDGVGDLPGITRRLPYLADLGVEAVWLSPFFRSPMKDMGYDVSDYCDVDPVFGTLADFDALVARAHDLGLKIIIDQVLSHTSDQHPAFAESRATRVNPKADWYVWADPRHDGSPPSNWLSVFGGSAWAWDARRKQYYLHNFLTSQPDLNYHNREVQDWALDTLRFWLRRGVDGFRFDTVNYFFHDPLFRDNPADYRVKAEAEGNPYGMQYHLFDKNQPENLAWMERIRGVLDEFGAASVGEMGESHHAIRMMGEYTAPGRLHQCYSFELMGYDYSAAFFRDRVEGFFKGAPDGWPMWAFSNHDVVRHVTRWAKHGVSQDALAKQAGALLLAFEGSVCLWQGEELGQTDTPLALEELTDPQGIAFWPEPVGRDNTRTPMVWDGSAHGGFTTGTPWLPVKAEQAARHVEGQLGAQGSVLEAYRAMLAFRKASALRDGRTRFLDLGEPLLGFQRGDGAGAILCLFNLSPVTRTVTVQGVGEVTGPSVSALLTEDRLTLGPNGVAFLTVTDSAPGAVTVAD</sequence>
<dbReference type="InterPro" id="IPR017853">
    <property type="entry name" value="GH"/>
</dbReference>
<dbReference type="CDD" id="cd11330">
    <property type="entry name" value="AmyAc_OligoGlu"/>
    <property type="match status" value="1"/>
</dbReference>
<dbReference type="SMART" id="SM00642">
    <property type="entry name" value="Aamy"/>
    <property type="match status" value="1"/>
</dbReference>
<accession>A0A3S8UCA6</accession>
<name>A0A3S8UCA6_9RHOB</name>
<dbReference type="InterPro" id="IPR045857">
    <property type="entry name" value="O16G_dom_2"/>
</dbReference>
<gene>
    <name evidence="5" type="ORF">EI545_13685</name>
</gene>
<feature type="domain" description="Glycosyl hydrolase family 13 catalytic" evidence="4">
    <location>
        <begin position="12"/>
        <end position="397"/>
    </location>
</feature>
<dbReference type="SUPFAM" id="SSF51445">
    <property type="entry name" value="(Trans)glycosidases"/>
    <property type="match status" value="1"/>
</dbReference>
<proteinExistence type="inferred from homology"/>
<evidence type="ECO:0000313" key="5">
    <source>
        <dbReference type="EMBL" id="AZL61181.1"/>
    </source>
</evidence>
<dbReference type="Gene3D" id="3.90.400.10">
    <property type="entry name" value="Oligo-1,6-glucosidase, Domain 2"/>
    <property type="match status" value="1"/>
</dbReference>
<dbReference type="FunFam" id="3.90.400.10:FF:000002">
    <property type="entry name" value="Sucrose isomerase"/>
    <property type="match status" value="1"/>
</dbReference>
<evidence type="ECO:0000313" key="6">
    <source>
        <dbReference type="Proteomes" id="UP000282002"/>
    </source>
</evidence>
<dbReference type="PANTHER" id="PTHR10357:SF179">
    <property type="entry name" value="NEUTRAL AND BASIC AMINO ACID TRANSPORT PROTEIN RBAT"/>
    <property type="match status" value="1"/>
</dbReference>
<evidence type="ECO:0000256" key="3">
    <source>
        <dbReference type="ARBA" id="ARBA00023295"/>
    </source>
</evidence>
<keyword evidence="6" id="KW-1185">Reference proteome</keyword>
<reference evidence="5 6" key="1">
    <citation type="submission" date="2018-12" db="EMBL/GenBank/DDBJ databases">
        <title>Complete genome sequencing of Tabrizicola sp. K13M18.</title>
        <authorList>
            <person name="Bae J.-W."/>
        </authorList>
    </citation>
    <scope>NUCLEOTIDE SEQUENCE [LARGE SCALE GENOMIC DNA]</scope>
    <source>
        <strain evidence="5 6">K13M18</strain>
    </source>
</reference>
<dbReference type="Gene3D" id="2.60.40.1180">
    <property type="entry name" value="Golgi alpha-mannosidase II"/>
    <property type="match status" value="1"/>
</dbReference>
<dbReference type="InterPro" id="IPR006047">
    <property type="entry name" value="GH13_cat_dom"/>
</dbReference>
<keyword evidence="2" id="KW-0378">Hydrolase</keyword>
<dbReference type="RefSeq" id="WP_125327505.1">
    <property type="nucleotide sequence ID" value="NZ_CP034328.1"/>
</dbReference>
<comment type="similarity">
    <text evidence="1">Belongs to the glycosyl hydrolase 13 family.</text>
</comment>
<organism evidence="5 6">
    <name type="scientific">Tabrizicola piscis</name>
    <dbReference type="NCBI Taxonomy" id="2494374"/>
    <lineage>
        <taxon>Bacteria</taxon>
        <taxon>Pseudomonadati</taxon>
        <taxon>Pseudomonadota</taxon>
        <taxon>Alphaproteobacteria</taxon>
        <taxon>Rhodobacterales</taxon>
        <taxon>Paracoccaceae</taxon>
        <taxon>Tabrizicola</taxon>
    </lineage>
</organism>
<dbReference type="KEGG" id="taw:EI545_13685"/>